<protein>
    <submittedName>
        <fullName evidence="1">Uncharacterized protein</fullName>
    </submittedName>
</protein>
<accession>A0A1G2IQS6</accession>
<proteinExistence type="predicted"/>
<comment type="caution">
    <text evidence="1">The sequence shown here is derived from an EMBL/GenBank/DDBJ whole genome shotgun (WGS) entry which is preliminary data.</text>
</comment>
<name>A0A1G2IQS6_9BACT</name>
<dbReference type="AlphaFoldDB" id="A0A1G2IQS6"/>
<evidence type="ECO:0000313" key="2">
    <source>
        <dbReference type="Proteomes" id="UP000178632"/>
    </source>
</evidence>
<evidence type="ECO:0000313" key="1">
    <source>
        <dbReference type="EMBL" id="OGZ76781.1"/>
    </source>
</evidence>
<reference evidence="1 2" key="1">
    <citation type="journal article" date="2016" name="Nat. Commun.">
        <title>Thousands of microbial genomes shed light on interconnected biogeochemical processes in an aquifer system.</title>
        <authorList>
            <person name="Anantharaman K."/>
            <person name="Brown C.T."/>
            <person name="Hug L.A."/>
            <person name="Sharon I."/>
            <person name="Castelle C.J."/>
            <person name="Probst A.J."/>
            <person name="Thomas B.C."/>
            <person name="Singh A."/>
            <person name="Wilkins M.J."/>
            <person name="Karaoz U."/>
            <person name="Brodie E.L."/>
            <person name="Williams K.H."/>
            <person name="Hubbard S.S."/>
            <person name="Banfield J.F."/>
        </authorList>
    </citation>
    <scope>NUCLEOTIDE SEQUENCE [LARGE SCALE GENOMIC DNA]</scope>
</reference>
<organism evidence="1 2">
    <name type="scientific">Candidatus Staskawiczbacteria bacterium RIFCSPLOWO2_12_FULL_37_15</name>
    <dbReference type="NCBI Taxonomy" id="1802218"/>
    <lineage>
        <taxon>Bacteria</taxon>
        <taxon>Candidatus Staskawicziibacteriota</taxon>
    </lineage>
</organism>
<dbReference type="EMBL" id="MHPE01000026">
    <property type="protein sequence ID" value="OGZ76781.1"/>
    <property type="molecule type" value="Genomic_DNA"/>
</dbReference>
<sequence length="98" mass="11647">MLKRVLYQVAKAIIEFKWFLLGDYYSRLAVQARYLYRQSSLFKDRWQHIGLDYAENSFEDVADHFFRKAKKEHILNSRPDISGLNFRKTAAAICNKGR</sequence>
<gene>
    <name evidence="1" type="ORF">A3G45_00300</name>
</gene>
<dbReference type="Proteomes" id="UP000178632">
    <property type="component" value="Unassembled WGS sequence"/>
</dbReference>